<comment type="catalytic activity">
    <reaction evidence="12">
        <text>Successive hydrolysis of beta-D-glucose units from the non-reducing ends of (1-&gt;3)-beta-D-glucans, releasing alpha-glucose.</text>
        <dbReference type="EC" id="3.2.1.58"/>
    </reaction>
</comment>
<name>A0A024GH43_9STRA</name>
<keyword evidence="3" id="KW-1003">Cell membrane</keyword>
<dbReference type="GO" id="GO:0009986">
    <property type="term" value="C:cell surface"/>
    <property type="evidence" value="ECO:0007669"/>
    <property type="project" value="TreeGrafter"/>
</dbReference>
<reference evidence="18 19" key="1">
    <citation type="submission" date="2012-05" db="EMBL/GenBank/DDBJ databases">
        <title>Recombination and specialization in a pathogen metapopulation.</title>
        <authorList>
            <person name="Gardiner A."/>
            <person name="Kemen E."/>
            <person name="Schultz-Larsen T."/>
            <person name="MacLean D."/>
            <person name="Van Oosterhout C."/>
            <person name="Jones J.D.G."/>
        </authorList>
    </citation>
    <scope>NUCLEOTIDE SEQUENCE [LARGE SCALE GENOMIC DNA]</scope>
    <source>
        <strain evidence="18 19">Ac Nc2</strain>
    </source>
</reference>
<evidence type="ECO:0000256" key="1">
    <source>
        <dbReference type="ARBA" id="ARBA00004401"/>
    </source>
</evidence>
<dbReference type="PANTHER" id="PTHR31297">
    <property type="entry name" value="GLUCAN ENDO-1,6-BETA-GLUCOSIDASE B"/>
    <property type="match status" value="1"/>
</dbReference>
<evidence type="ECO:0000256" key="12">
    <source>
        <dbReference type="ARBA" id="ARBA00036824"/>
    </source>
</evidence>
<evidence type="ECO:0000256" key="2">
    <source>
        <dbReference type="ARBA" id="ARBA00005641"/>
    </source>
</evidence>
<evidence type="ECO:0000313" key="19">
    <source>
        <dbReference type="Proteomes" id="UP000053237"/>
    </source>
</evidence>
<evidence type="ECO:0000256" key="14">
    <source>
        <dbReference type="ARBA" id="ARBA00038929"/>
    </source>
</evidence>
<evidence type="ECO:0000256" key="4">
    <source>
        <dbReference type="ARBA" id="ARBA00022692"/>
    </source>
</evidence>
<keyword evidence="6" id="KW-0735">Signal-anchor</keyword>
<dbReference type="PROSITE" id="PS00659">
    <property type="entry name" value="GLYCOSYL_HYDROL_F5"/>
    <property type="match status" value="1"/>
</dbReference>
<dbReference type="InterPro" id="IPR050386">
    <property type="entry name" value="Glycosyl_hydrolase_5"/>
</dbReference>
<evidence type="ECO:0000313" key="18">
    <source>
        <dbReference type="EMBL" id="CCI46208.1"/>
    </source>
</evidence>
<proteinExistence type="inferred from homology"/>
<dbReference type="FunFam" id="3.20.20.80:FF:000113">
    <property type="entry name" value="Glucan 1,3-beta-glucosidase"/>
    <property type="match status" value="1"/>
</dbReference>
<dbReference type="SUPFAM" id="SSF51445">
    <property type="entry name" value="(Trans)glycosidases"/>
    <property type="match status" value="1"/>
</dbReference>
<dbReference type="PANTHER" id="PTHR31297:SF34">
    <property type="entry name" value="GLUCAN 1,3-BETA-GLUCOSIDASE 2"/>
    <property type="match status" value="1"/>
</dbReference>
<comment type="function">
    <text evidence="13">Glucosidase involved in the degradation of cellulosic biomass. Active on lichenan.</text>
</comment>
<organism evidence="18 19">
    <name type="scientific">Albugo candida</name>
    <dbReference type="NCBI Taxonomy" id="65357"/>
    <lineage>
        <taxon>Eukaryota</taxon>
        <taxon>Sar</taxon>
        <taxon>Stramenopiles</taxon>
        <taxon>Oomycota</taxon>
        <taxon>Peronosporomycetes</taxon>
        <taxon>Albuginales</taxon>
        <taxon>Albuginaceae</taxon>
        <taxon>Albugo</taxon>
    </lineage>
</organism>
<dbReference type="GO" id="GO:0005886">
    <property type="term" value="C:plasma membrane"/>
    <property type="evidence" value="ECO:0007669"/>
    <property type="project" value="UniProtKB-SubCell"/>
</dbReference>
<evidence type="ECO:0000256" key="10">
    <source>
        <dbReference type="ARBA" id="ARBA00023295"/>
    </source>
</evidence>
<evidence type="ECO:0000256" key="5">
    <source>
        <dbReference type="ARBA" id="ARBA00022801"/>
    </source>
</evidence>
<evidence type="ECO:0000256" key="13">
    <source>
        <dbReference type="ARBA" id="ARBA00037126"/>
    </source>
</evidence>
<keyword evidence="11" id="KW-0961">Cell wall biogenesis/degradation</keyword>
<protein>
    <recommendedName>
        <fullName evidence="14">glucan 1,3-beta-glucosidase</fullName>
        <ecNumber evidence="14">3.2.1.58</ecNumber>
    </recommendedName>
    <alternativeName>
        <fullName evidence="15">Exo-1,3-beta-glucanase D</fullName>
    </alternativeName>
</protein>
<dbReference type="InterPro" id="IPR018087">
    <property type="entry name" value="Glyco_hydro_5_CS"/>
</dbReference>
<evidence type="ECO:0000256" key="8">
    <source>
        <dbReference type="ARBA" id="ARBA00023136"/>
    </source>
</evidence>
<comment type="similarity">
    <text evidence="2 16">Belongs to the glycosyl hydrolase 5 (cellulase A) family.</text>
</comment>
<dbReference type="STRING" id="65357.A0A024GH43"/>
<accession>A0A024GH43</accession>
<dbReference type="InterPro" id="IPR017853">
    <property type="entry name" value="GH"/>
</dbReference>
<evidence type="ECO:0000259" key="17">
    <source>
        <dbReference type="Pfam" id="PF00150"/>
    </source>
</evidence>
<gene>
    <name evidence="18" type="ORF">BN9_071370</name>
</gene>
<dbReference type="AlphaFoldDB" id="A0A024GH43"/>
<keyword evidence="7" id="KW-1133">Transmembrane helix</keyword>
<keyword evidence="5 16" id="KW-0378">Hydrolase</keyword>
<evidence type="ECO:0000256" key="16">
    <source>
        <dbReference type="RuleBase" id="RU361153"/>
    </source>
</evidence>
<comment type="caution">
    <text evidence="18">The sequence shown here is derived from an EMBL/GenBank/DDBJ whole genome shotgun (WGS) entry which is preliminary data.</text>
</comment>
<evidence type="ECO:0000256" key="7">
    <source>
        <dbReference type="ARBA" id="ARBA00022989"/>
    </source>
</evidence>
<evidence type="ECO:0000256" key="15">
    <source>
        <dbReference type="ARBA" id="ARBA00041260"/>
    </source>
</evidence>
<keyword evidence="4" id="KW-0812">Transmembrane</keyword>
<dbReference type="Gene3D" id="3.20.20.80">
    <property type="entry name" value="Glycosidases"/>
    <property type="match status" value="1"/>
</dbReference>
<evidence type="ECO:0000256" key="6">
    <source>
        <dbReference type="ARBA" id="ARBA00022968"/>
    </source>
</evidence>
<dbReference type="GO" id="GO:0071555">
    <property type="term" value="P:cell wall organization"/>
    <property type="evidence" value="ECO:0007669"/>
    <property type="project" value="UniProtKB-KW"/>
</dbReference>
<dbReference type="GO" id="GO:0009251">
    <property type="term" value="P:glucan catabolic process"/>
    <property type="evidence" value="ECO:0007669"/>
    <property type="project" value="TreeGrafter"/>
</dbReference>
<feature type="domain" description="Glycoside hydrolase family 5" evidence="17">
    <location>
        <begin position="72"/>
        <end position="342"/>
    </location>
</feature>
<keyword evidence="8" id="KW-0472">Membrane</keyword>
<evidence type="ECO:0000256" key="9">
    <source>
        <dbReference type="ARBA" id="ARBA00023180"/>
    </source>
</evidence>
<comment type="subcellular location">
    <subcellularLocation>
        <location evidence="1">Cell membrane</location>
        <topology evidence="1">Single-pass type II membrane protein</topology>
    </subcellularLocation>
</comment>
<dbReference type="OrthoDB" id="1887033at2759"/>
<dbReference type="EC" id="3.2.1.58" evidence="14"/>
<dbReference type="Proteomes" id="UP000053237">
    <property type="component" value="Unassembled WGS sequence"/>
</dbReference>
<dbReference type="InParanoid" id="A0A024GH43"/>
<sequence>MSFQLDIREGRIPCRGVNLGGWLVVEHWITWDAPLWKDVPSDIIDSGEFALMKHLGHEEGDRRFHHHRSTWITVDDIKEIKQRGLNTVRVPVGFFILGYDPGNAGHLKEYAVFAPNSLYFLDQLINVWCIKHEIAVIVDIHAARGSQNGMEHSAPPTPGVCYWSEYPENIDDTVIVAQFLCSRYRNSPAFLGLGMLNEPNYPVDPEKTKEYYLRVYKEIRSTGDDCILLVSPMLSEQGPPHLEHFMVSGEDYINVWVDWHPYFIWGYEKCSSEEILKAVKQYGKTVDKWKGNRLFFGEWSLGAPQCIGSDRTKLKEFANAQIEAFSNRKTTAGWTFWTWKHSSDSSSDLCGWSMRQLLRQEVLHF</sequence>
<evidence type="ECO:0000256" key="11">
    <source>
        <dbReference type="ARBA" id="ARBA00023316"/>
    </source>
</evidence>
<dbReference type="GO" id="GO:0005576">
    <property type="term" value="C:extracellular region"/>
    <property type="evidence" value="ECO:0007669"/>
    <property type="project" value="TreeGrafter"/>
</dbReference>
<keyword evidence="19" id="KW-1185">Reference proteome</keyword>
<keyword evidence="9" id="KW-0325">Glycoprotein</keyword>
<keyword evidence="10 16" id="KW-0326">Glycosidase</keyword>
<dbReference type="InterPro" id="IPR001547">
    <property type="entry name" value="Glyco_hydro_5"/>
</dbReference>
<dbReference type="Pfam" id="PF00150">
    <property type="entry name" value="Cellulase"/>
    <property type="match status" value="1"/>
</dbReference>
<dbReference type="GO" id="GO:0004338">
    <property type="term" value="F:glucan exo-1,3-beta-glucosidase activity"/>
    <property type="evidence" value="ECO:0007669"/>
    <property type="project" value="UniProtKB-EC"/>
</dbReference>
<evidence type="ECO:0000256" key="3">
    <source>
        <dbReference type="ARBA" id="ARBA00022475"/>
    </source>
</evidence>
<dbReference type="EMBL" id="CAIX01000120">
    <property type="protein sequence ID" value="CCI46208.1"/>
    <property type="molecule type" value="Genomic_DNA"/>
</dbReference>